<organism evidence="3 4">
    <name type="scientific">Thermaerobacillus caldiproteolyticus</name>
    <dbReference type="NCBI Taxonomy" id="247480"/>
    <lineage>
        <taxon>Bacteria</taxon>
        <taxon>Bacillati</taxon>
        <taxon>Bacillota</taxon>
        <taxon>Bacilli</taxon>
        <taxon>Bacillales</taxon>
        <taxon>Anoxybacillaceae</taxon>
        <taxon>Thermaerobacillus</taxon>
    </lineage>
</organism>
<evidence type="ECO:0000259" key="2">
    <source>
        <dbReference type="PROSITE" id="PS51186"/>
    </source>
</evidence>
<dbReference type="PANTHER" id="PTHR13947:SF37">
    <property type="entry name" value="LD18367P"/>
    <property type="match status" value="1"/>
</dbReference>
<keyword evidence="1 3" id="KW-0808">Transferase</keyword>
<dbReference type="PROSITE" id="PS51186">
    <property type="entry name" value="GNAT"/>
    <property type="match status" value="1"/>
</dbReference>
<dbReference type="AlphaFoldDB" id="A0A7W0C0P7"/>
<dbReference type="InterPro" id="IPR016181">
    <property type="entry name" value="Acyl_CoA_acyltransferase"/>
</dbReference>
<feature type="domain" description="N-acetyltransferase" evidence="2">
    <location>
        <begin position="1"/>
        <end position="156"/>
    </location>
</feature>
<dbReference type="Gene3D" id="3.40.630.30">
    <property type="match status" value="1"/>
</dbReference>
<dbReference type="EMBL" id="JACDUT010000008">
    <property type="protein sequence ID" value="MBA2875951.1"/>
    <property type="molecule type" value="Genomic_DNA"/>
</dbReference>
<dbReference type="Proteomes" id="UP000523087">
    <property type="component" value="Unassembled WGS sequence"/>
</dbReference>
<dbReference type="SUPFAM" id="SSF55729">
    <property type="entry name" value="Acyl-CoA N-acyltransferases (Nat)"/>
    <property type="match status" value="1"/>
</dbReference>
<dbReference type="PANTHER" id="PTHR13947">
    <property type="entry name" value="GNAT FAMILY N-ACETYLTRANSFERASE"/>
    <property type="match status" value="1"/>
</dbReference>
<evidence type="ECO:0000256" key="1">
    <source>
        <dbReference type="ARBA" id="ARBA00022679"/>
    </source>
</evidence>
<comment type="caution">
    <text evidence="3">The sequence shown here is derived from an EMBL/GenBank/DDBJ whole genome shotgun (WGS) entry which is preliminary data.</text>
</comment>
<protein>
    <submittedName>
        <fullName evidence="3">GNAT superfamily N-acetyltransferase</fullName>
    </submittedName>
</protein>
<sequence length="156" mass="18543">MIRRFKPEDAEYIINSHYKIYNKEYNYDLSFKEFIKKGLNNFIERSDTTKEEIWILEINGVPKGSIGITMVDENVAQLRWFLVEPDLRGAGFGSKLIQKAIDFCREKAYKTILLWTNNDFKAARNLYKKFGFRLTETRIQTLSNQILTEERWELSL</sequence>
<accession>A0A7W0C0P7</accession>
<keyword evidence="4" id="KW-1185">Reference proteome</keyword>
<dbReference type="InterPro" id="IPR000182">
    <property type="entry name" value="GNAT_dom"/>
</dbReference>
<evidence type="ECO:0000313" key="4">
    <source>
        <dbReference type="Proteomes" id="UP000523087"/>
    </source>
</evidence>
<name>A0A7W0C0P7_9BACL</name>
<gene>
    <name evidence="3" type="ORF">HNR31_002745</name>
</gene>
<dbReference type="GO" id="GO:0008080">
    <property type="term" value="F:N-acetyltransferase activity"/>
    <property type="evidence" value="ECO:0007669"/>
    <property type="project" value="InterPro"/>
</dbReference>
<dbReference type="CDD" id="cd04301">
    <property type="entry name" value="NAT_SF"/>
    <property type="match status" value="1"/>
</dbReference>
<evidence type="ECO:0000313" key="3">
    <source>
        <dbReference type="EMBL" id="MBA2875951.1"/>
    </source>
</evidence>
<dbReference type="InterPro" id="IPR050769">
    <property type="entry name" value="NAT_camello-type"/>
</dbReference>
<dbReference type="RefSeq" id="WP_181556710.1">
    <property type="nucleotide sequence ID" value="NZ_JACDUT010000008.1"/>
</dbReference>
<dbReference type="Pfam" id="PF00583">
    <property type="entry name" value="Acetyltransf_1"/>
    <property type="match status" value="1"/>
</dbReference>
<proteinExistence type="predicted"/>
<reference evidence="3 4" key="1">
    <citation type="submission" date="2020-07" db="EMBL/GenBank/DDBJ databases">
        <title>Genomic Encyclopedia of Type Strains, Phase IV (KMG-IV): sequencing the most valuable type-strain genomes for metagenomic binning, comparative biology and taxonomic classification.</title>
        <authorList>
            <person name="Goeker M."/>
        </authorList>
    </citation>
    <scope>NUCLEOTIDE SEQUENCE [LARGE SCALE GENOMIC DNA]</scope>
    <source>
        <strain evidence="3 4">DSM 15730</strain>
    </source>
</reference>